<protein>
    <submittedName>
        <fullName evidence="2">Uncharacterized protein</fullName>
    </submittedName>
</protein>
<dbReference type="AlphaFoldDB" id="A0A7J6MFZ3"/>
<feature type="compositionally biased region" description="Basic and acidic residues" evidence="1">
    <location>
        <begin position="1"/>
        <end position="10"/>
    </location>
</feature>
<evidence type="ECO:0000256" key="1">
    <source>
        <dbReference type="SAM" id="MobiDB-lite"/>
    </source>
</evidence>
<feature type="region of interest" description="Disordered" evidence="1">
    <location>
        <begin position="163"/>
        <end position="190"/>
    </location>
</feature>
<dbReference type="EMBL" id="JABAHT010000008">
    <property type="protein sequence ID" value="KAF4670562.1"/>
    <property type="molecule type" value="Genomic_DNA"/>
</dbReference>
<gene>
    <name evidence="2" type="ORF">FOZ61_010153</name>
</gene>
<feature type="compositionally biased region" description="Basic and acidic residues" evidence="1">
    <location>
        <begin position="63"/>
        <end position="74"/>
    </location>
</feature>
<accession>A0A7J6MFZ3</accession>
<name>A0A7J6MFZ3_PEROL</name>
<reference evidence="2 3" key="1">
    <citation type="submission" date="2020-04" db="EMBL/GenBank/DDBJ databases">
        <title>Perkinsus olseni comparative genomics.</title>
        <authorList>
            <person name="Bogema D.R."/>
        </authorList>
    </citation>
    <scope>NUCLEOTIDE SEQUENCE [LARGE SCALE GENOMIC DNA]</scope>
    <source>
        <strain evidence="2">ATCC PRA-179</strain>
    </source>
</reference>
<feature type="region of interest" description="Disordered" evidence="1">
    <location>
        <begin position="1"/>
        <end position="144"/>
    </location>
</feature>
<comment type="caution">
    <text evidence="2">The sequence shown here is derived from an EMBL/GenBank/DDBJ whole genome shotgun (WGS) entry which is preliminary data.</text>
</comment>
<dbReference type="Proteomes" id="UP000570595">
    <property type="component" value="Unassembled WGS sequence"/>
</dbReference>
<organism evidence="2 3">
    <name type="scientific">Perkinsus olseni</name>
    <name type="common">Perkinsus atlanticus</name>
    <dbReference type="NCBI Taxonomy" id="32597"/>
    <lineage>
        <taxon>Eukaryota</taxon>
        <taxon>Sar</taxon>
        <taxon>Alveolata</taxon>
        <taxon>Perkinsozoa</taxon>
        <taxon>Perkinsea</taxon>
        <taxon>Perkinsida</taxon>
        <taxon>Perkinsidae</taxon>
        <taxon>Perkinsus</taxon>
    </lineage>
</organism>
<evidence type="ECO:0000313" key="2">
    <source>
        <dbReference type="EMBL" id="KAF4670562.1"/>
    </source>
</evidence>
<sequence length="190" mass="20354">MGCAESKDVEDNITTPSSDDDDAESFRSAIPSKGGAVPLQPTGSLNMDDSVPSTSTTASSSRAPDESVKHREQRLPPLPGITAHRRIRPGRSAAGSLDAPGLSTSTTPAMYSYRHRYPSASPRITTSSLAGDTPRTRRASGMSPACSLYAYQSSPRGTYIVSTPRRRESRSRGMATYVRRMPRSSEVMAA</sequence>
<proteinExistence type="predicted"/>
<evidence type="ECO:0000313" key="3">
    <source>
        <dbReference type="Proteomes" id="UP000570595"/>
    </source>
</evidence>